<keyword evidence="5" id="KW-0998">Cell outer membrane</keyword>
<sequence>MKPIINIKYAFALSVSLIFIGSCKKEDKFLDTKPNQNLAIPSSLNDLVNLLNNETIFNRGADPALGEISSDDFNVADIIYPNLSLNLERNTYTWQKTLYDATFTQIPDWNNPYAIIYYSNVILETLPKVSTPAQQTLADQIKGAALFYRGYSYYNLVQTFALPYNAGNATNIPGVPIRLTSDLNSRPQRSNLADCYKQIIADIKQSIILLPVVPKLKTQPSQPAANALLARIELALGDYSEALNYANACLAKYSSLTDYNKLTTPSTTGLSKTYLEEDIYHSTLNNYSVFSRTFNYVNPSFVALYDVNDLRKTKLFTILSNQAQYPRFVGSYDIRSLKYSGIATDEVYLIKAECLARSNDIDGAMSALNTLLIKRWKPNTFIPFSASKQDDALNKILLERRKELLFRGLRWTDLRRLNRDPRYAVQLARVVGNTTYMLPPNDPRYAMPIPDNEISFEGITQNPR</sequence>
<accession>A0AAE6MLH9</accession>
<name>A0AAE6MLH9_9SPHI</name>
<dbReference type="RefSeq" id="WP_112653086.1">
    <property type="nucleotide sequence ID" value="NZ_CP043451.1"/>
</dbReference>
<evidence type="ECO:0000256" key="4">
    <source>
        <dbReference type="ARBA" id="ARBA00023136"/>
    </source>
</evidence>
<evidence type="ECO:0000256" key="5">
    <source>
        <dbReference type="ARBA" id="ARBA00023237"/>
    </source>
</evidence>
<dbReference type="Pfam" id="PF14322">
    <property type="entry name" value="SusD-like_3"/>
    <property type="match status" value="1"/>
</dbReference>
<proteinExistence type="inferred from homology"/>
<feature type="domain" description="RagB/SusD" evidence="6">
    <location>
        <begin position="346"/>
        <end position="463"/>
    </location>
</feature>
<dbReference type="AlphaFoldDB" id="A0AAE6MLH9"/>
<comment type="similarity">
    <text evidence="2">Belongs to the SusD family.</text>
</comment>
<reference evidence="9 11" key="2">
    <citation type="submission" date="2021-03" db="EMBL/GenBank/DDBJ databases">
        <title>Mucilaginibacter strains isolated from gold and copper mining confer multi heavy-metal resistance.</title>
        <authorList>
            <person name="Li Y."/>
        </authorList>
    </citation>
    <scope>NUCLEOTIDE SEQUENCE [LARGE SCALE GENOMIC DNA]</scope>
    <source>
        <strain evidence="9 11">P2-4</strain>
    </source>
</reference>
<dbReference type="InterPro" id="IPR011990">
    <property type="entry name" value="TPR-like_helical_dom_sf"/>
</dbReference>
<dbReference type="Pfam" id="PF07980">
    <property type="entry name" value="SusD_RagB"/>
    <property type="match status" value="1"/>
</dbReference>
<feature type="domain" description="SusD-like N-terminal" evidence="7">
    <location>
        <begin position="28"/>
        <end position="234"/>
    </location>
</feature>
<dbReference type="EMBL" id="CP071880">
    <property type="protein sequence ID" value="QTE50241.1"/>
    <property type="molecule type" value="Genomic_DNA"/>
</dbReference>
<evidence type="ECO:0000313" key="10">
    <source>
        <dbReference type="Proteomes" id="UP000250557"/>
    </source>
</evidence>
<evidence type="ECO:0000259" key="7">
    <source>
        <dbReference type="Pfam" id="PF14322"/>
    </source>
</evidence>
<keyword evidence="4" id="KW-0472">Membrane</keyword>
<dbReference type="Gene3D" id="1.25.40.390">
    <property type="match status" value="1"/>
</dbReference>
<dbReference type="Proteomes" id="UP000663940">
    <property type="component" value="Chromosome"/>
</dbReference>
<organism evidence="8 10">
    <name type="scientific">Mucilaginibacter rubeus</name>
    <dbReference type="NCBI Taxonomy" id="2027860"/>
    <lineage>
        <taxon>Bacteria</taxon>
        <taxon>Pseudomonadati</taxon>
        <taxon>Bacteroidota</taxon>
        <taxon>Sphingobacteriia</taxon>
        <taxon>Sphingobacteriales</taxon>
        <taxon>Sphingobacteriaceae</taxon>
        <taxon>Mucilaginibacter</taxon>
    </lineage>
</organism>
<dbReference type="GO" id="GO:0009279">
    <property type="term" value="C:cell outer membrane"/>
    <property type="evidence" value="ECO:0007669"/>
    <property type="project" value="UniProtKB-SubCell"/>
</dbReference>
<dbReference type="InterPro" id="IPR033985">
    <property type="entry name" value="SusD-like_N"/>
</dbReference>
<dbReference type="InterPro" id="IPR012944">
    <property type="entry name" value="SusD_RagB_dom"/>
</dbReference>
<gene>
    <name evidence="8" type="ORF">DIU31_028285</name>
    <name evidence="9" type="ORF">J3L21_32725</name>
</gene>
<dbReference type="PROSITE" id="PS51257">
    <property type="entry name" value="PROKAR_LIPOPROTEIN"/>
    <property type="match status" value="1"/>
</dbReference>
<evidence type="ECO:0000313" key="9">
    <source>
        <dbReference type="EMBL" id="QTE50241.1"/>
    </source>
</evidence>
<evidence type="ECO:0000256" key="3">
    <source>
        <dbReference type="ARBA" id="ARBA00022729"/>
    </source>
</evidence>
<protein>
    <submittedName>
        <fullName evidence="8">RagB/SusD family nutrient uptake outer membrane protein</fullName>
    </submittedName>
</protein>
<evidence type="ECO:0000313" key="11">
    <source>
        <dbReference type="Proteomes" id="UP000663940"/>
    </source>
</evidence>
<keyword evidence="11" id="KW-1185">Reference proteome</keyword>
<dbReference type="EMBL" id="CP043451">
    <property type="protein sequence ID" value="QEM07207.1"/>
    <property type="molecule type" value="Genomic_DNA"/>
</dbReference>
<evidence type="ECO:0000256" key="1">
    <source>
        <dbReference type="ARBA" id="ARBA00004442"/>
    </source>
</evidence>
<keyword evidence="3" id="KW-0732">Signal</keyword>
<reference evidence="8 10" key="1">
    <citation type="submission" date="2019-08" db="EMBL/GenBank/DDBJ databases">
        <title>Comparative genome analysis confer to the adaptation heavy metal polluted environment.</title>
        <authorList>
            <person name="Li Y."/>
        </authorList>
    </citation>
    <scope>NUCLEOTIDE SEQUENCE [LARGE SCALE GENOMIC DNA]</scope>
    <source>
        <strain evidence="8 10">P2</strain>
    </source>
</reference>
<evidence type="ECO:0000313" key="8">
    <source>
        <dbReference type="EMBL" id="QEM07207.1"/>
    </source>
</evidence>
<evidence type="ECO:0000256" key="2">
    <source>
        <dbReference type="ARBA" id="ARBA00006275"/>
    </source>
</evidence>
<dbReference type="SUPFAM" id="SSF48452">
    <property type="entry name" value="TPR-like"/>
    <property type="match status" value="1"/>
</dbReference>
<comment type="subcellular location">
    <subcellularLocation>
        <location evidence="1">Cell outer membrane</location>
    </subcellularLocation>
</comment>
<dbReference type="Proteomes" id="UP000250557">
    <property type="component" value="Chromosome"/>
</dbReference>
<evidence type="ECO:0000259" key="6">
    <source>
        <dbReference type="Pfam" id="PF07980"/>
    </source>
</evidence>